<evidence type="ECO:0000313" key="2">
    <source>
        <dbReference type="Proteomes" id="UP000724584"/>
    </source>
</evidence>
<organism evidence="1 2">
    <name type="scientific">Chaetomium tenue</name>
    <dbReference type="NCBI Taxonomy" id="1854479"/>
    <lineage>
        <taxon>Eukaryota</taxon>
        <taxon>Fungi</taxon>
        <taxon>Dikarya</taxon>
        <taxon>Ascomycota</taxon>
        <taxon>Pezizomycotina</taxon>
        <taxon>Sordariomycetes</taxon>
        <taxon>Sordariomycetidae</taxon>
        <taxon>Sordariales</taxon>
        <taxon>Chaetomiaceae</taxon>
        <taxon>Chaetomium</taxon>
    </lineage>
</organism>
<accession>A0ACB7PAZ7</accession>
<comment type="caution">
    <text evidence="1">The sequence shown here is derived from an EMBL/GenBank/DDBJ whole genome shotgun (WGS) entry which is preliminary data.</text>
</comment>
<protein>
    <submittedName>
        <fullName evidence="1">Uncharacterized protein</fullName>
    </submittedName>
</protein>
<reference evidence="1 2" key="1">
    <citation type="journal article" date="2021" name="Nat. Commun.">
        <title>Genetic determinants of endophytism in the Arabidopsis root mycobiome.</title>
        <authorList>
            <person name="Mesny F."/>
            <person name="Miyauchi S."/>
            <person name="Thiergart T."/>
            <person name="Pickel B."/>
            <person name="Atanasova L."/>
            <person name="Karlsson M."/>
            <person name="Huettel B."/>
            <person name="Barry K.W."/>
            <person name="Haridas S."/>
            <person name="Chen C."/>
            <person name="Bauer D."/>
            <person name="Andreopoulos W."/>
            <person name="Pangilinan J."/>
            <person name="LaButti K."/>
            <person name="Riley R."/>
            <person name="Lipzen A."/>
            <person name="Clum A."/>
            <person name="Drula E."/>
            <person name="Henrissat B."/>
            <person name="Kohler A."/>
            <person name="Grigoriev I.V."/>
            <person name="Martin F.M."/>
            <person name="Hacquard S."/>
        </authorList>
    </citation>
    <scope>NUCLEOTIDE SEQUENCE [LARGE SCALE GENOMIC DNA]</scope>
    <source>
        <strain evidence="1 2">MPI-SDFR-AT-0079</strain>
    </source>
</reference>
<dbReference type="EMBL" id="JAGIZQ010000004">
    <property type="protein sequence ID" value="KAH6632625.1"/>
    <property type="molecule type" value="Genomic_DNA"/>
</dbReference>
<proteinExistence type="predicted"/>
<keyword evidence="2" id="KW-1185">Reference proteome</keyword>
<evidence type="ECO:0000313" key="1">
    <source>
        <dbReference type="EMBL" id="KAH6632625.1"/>
    </source>
</evidence>
<name>A0ACB7PAZ7_9PEZI</name>
<sequence>MHHTTLLSAIGFLLGIRAGVAAPADSPPSEVGQPCGQTLGDCAGNLTCIPLSTDCTRWVNSWDEGCPGTCQEIDISKQQIYTLCGGWSLIDDCNERIESCIADPRSADSCGPSCDGPGICWPFAEICGGEEKLKCPEGKACFNDLVCLPLRFGSDYYEKTSLEEIHRTDQDGWQGDK</sequence>
<gene>
    <name evidence="1" type="ORF">F5144DRAFT_488589</name>
</gene>
<dbReference type="Proteomes" id="UP000724584">
    <property type="component" value="Unassembled WGS sequence"/>
</dbReference>